<evidence type="ECO:0000256" key="1">
    <source>
        <dbReference type="ARBA" id="ARBA00010062"/>
    </source>
</evidence>
<dbReference type="RefSeq" id="WP_072428668.1">
    <property type="nucleotide sequence ID" value="NZ_FPKR01000008.1"/>
</dbReference>
<dbReference type="EMBL" id="FPKR01000008">
    <property type="protein sequence ID" value="SFZ76920.1"/>
    <property type="molecule type" value="Genomic_DNA"/>
</dbReference>
<name>A0A1K2HJA7_9NEIS</name>
<evidence type="ECO:0000259" key="4">
    <source>
        <dbReference type="Pfam" id="PF13458"/>
    </source>
</evidence>
<comment type="similarity">
    <text evidence="1">Belongs to the leucine-binding protein family.</text>
</comment>
<keyword evidence="6" id="KW-1185">Reference proteome</keyword>
<dbReference type="CDD" id="cd06326">
    <property type="entry name" value="PBP1_ABC_ligand_binding-like"/>
    <property type="match status" value="1"/>
</dbReference>
<organism evidence="5 6">
    <name type="scientific">Chitinimonas taiwanensis DSM 18899</name>
    <dbReference type="NCBI Taxonomy" id="1121279"/>
    <lineage>
        <taxon>Bacteria</taxon>
        <taxon>Pseudomonadati</taxon>
        <taxon>Pseudomonadota</taxon>
        <taxon>Betaproteobacteria</taxon>
        <taxon>Neisseriales</taxon>
        <taxon>Chitinibacteraceae</taxon>
        <taxon>Chitinimonas</taxon>
    </lineage>
</organism>
<dbReference type="SUPFAM" id="SSF53822">
    <property type="entry name" value="Periplasmic binding protein-like I"/>
    <property type="match status" value="1"/>
</dbReference>
<sequence>MRSCLRCFALPSLYLTLALLAGAARAEIVLGQSAALSGPTGDSGRGLSLGVAVAIAETNKAGGIQGETLRLALLDDQGKPAQTLANTRSLISQEKASLLLGYHGNHDPSELARLLAEQRIALVGSGSGAAQVLSQAGPYAFHLRTGYQGEVEKMVSLLVDKLSMRRVALLAQDDDFGASVQQLAQQALRARGLAPFAQAKLDGEGQKAGAAAQSLAKAGADAVLLLAQSRPAGLFVQHFRAAGGTAQLYNLSSANYEEIVQLVGGDQARGVGIAQVYPYPADTRLKLVRDYQAAMRAHAPKSAKLSYASIEGYIAGRTAIEALRRAGKGASREALVQALAGLNDFDLGGFVLDFDVERRVGSRFVELTMISANGNLTR</sequence>
<dbReference type="AlphaFoldDB" id="A0A1K2HJA7"/>
<dbReference type="PANTHER" id="PTHR47235:SF1">
    <property type="entry name" value="BLR6548 PROTEIN"/>
    <property type="match status" value="1"/>
</dbReference>
<evidence type="ECO:0000313" key="6">
    <source>
        <dbReference type="Proteomes" id="UP000186513"/>
    </source>
</evidence>
<protein>
    <submittedName>
        <fullName evidence="5">Amino acid/amide ABC transporter substrate-binding protein, HAAT family</fullName>
    </submittedName>
</protein>
<dbReference type="PANTHER" id="PTHR47235">
    <property type="entry name" value="BLR6548 PROTEIN"/>
    <property type="match status" value="1"/>
</dbReference>
<dbReference type="Pfam" id="PF13458">
    <property type="entry name" value="Peripla_BP_6"/>
    <property type="match status" value="1"/>
</dbReference>
<dbReference type="STRING" id="1121279.SAMN02745887_02149"/>
<gene>
    <name evidence="5" type="ORF">SAMN02745887_02149</name>
</gene>
<feature type="signal peptide" evidence="3">
    <location>
        <begin position="1"/>
        <end position="26"/>
    </location>
</feature>
<dbReference type="Gene3D" id="3.40.50.2300">
    <property type="match status" value="2"/>
</dbReference>
<evidence type="ECO:0000256" key="3">
    <source>
        <dbReference type="SAM" id="SignalP"/>
    </source>
</evidence>
<proteinExistence type="inferred from homology"/>
<dbReference type="OrthoDB" id="9777352at2"/>
<dbReference type="InterPro" id="IPR028081">
    <property type="entry name" value="Leu-bd"/>
</dbReference>
<evidence type="ECO:0000256" key="2">
    <source>
        <dbReference type="ARBA" id="ARBA00022729"/>
    </source>
</evidence>
<evidence type="ECO:0000313" key="5">
    <source>
        <dbReference type="EMBL" id="SFZ76920.1"/>
    </source>
</evidence>
<dbReference type="Proteomes" id="UP000186513">
    <property type="component" value="Unassembled WGS sequence"/>
</dbReference>
<feature type="domain" description="Leucine-binding protein" evidence="4">
    <location>
        <begin position="28"/>
        <end position="350"/>
    </location>
</feature>
<keyword evidence="2 3" id="KW-0732">Signal</keyword>
<reference evidence="5 6" key="1">
    <citation type="submission" date="2016-11" db="EMBL/GenBank/DDBJ databases">
        <authorList>
            <person name="Jaros S."/>
            <person name="Januszkiewicz K."/>
            <person name="Wedrychowicz H."/>
        </authorList>
    </citation>
    <scope>NUCLEOTIDE SEQUENCE [LARGE SCALE GENOMIC DNA]</scope>
    <source>
        <strain evidence="5 6">DSM 18899</strain>
    </source>
</reference>
<feature type="chain" id="PRO_5009678492" evidence="3">
    <location>
        <begin position="27"/>
        <end position="378"/>
    </location>
</feature>
<dbReference type="InterPro" id="IPR028082">
    <property type="entry name" value="Peripla_BP_I"/>
</dbReference>
<accession>A0A1K2HJA7</accession>